<dbReference type="Gene3D" id="3.60.110.10">
    <property type="entry name" value="Carbon-nitrogen hydrolase"/>
    <property type="match status" value="1"/>
</dbReference>
<organism evidence="2 3">
    <name type="scientific">Campylobacter gastrosuis</name>
    <dbReference type="NCBI Taxonomy" id="2974576"/>
    <lineage>
        <taxon>Bacteria</taxon>
        <taxon>Pseudomonadati</taxon>
        <taxon>Campylobacterota</taxon>
        <taxon>Epsilonproteobacteria</taxon>
        <taxon>Campylobacterales</taxon>
        <taxon>Campylobacteraceae</taxon>
        <taxon>Campylobacter</taxon>
    </lineage>
</organism>
<dbReference type="Proteomes" id="UP001173801">
    <property type="component" value="Unassembled WGS sequence"/>
</dbReference>
<evidence type="ECO:0000259" key="1">
    <source>
        <dbReference type="PROSITE" id="PS50263"/>
    </source>
</evidence>
<evidence type="ECO:0000313" key="3">
    <source>
        <dbReference type="Proteomes" id="UP001173801"/>
    </source>
</evidence>
<dbReference type="InterPro" id="IPR036526">
    <property type="entry name" value="C-N_Hydrolase_sf"/>
</dbReference>
<dbReference type="RefSeq" id="WP_284938224.1">
    <property type="nucleotide sequence ID" value="NZ_JANURM010000014.1"/>
</dbReference>
<accession>A0ABT7HSA3</accession>
<feature type="domain" description="CN hydrolase" evidence="1">
    <location>
        <begin position="1"/>
        <end position="219"/>
    </location>
</feature>
<dbReference type="PROSITE" id="PS50263">
    <property type="entry name" value="CN_HYDROLASE"/>
    <property type="match status" value="1"/>
</dbReference>
<dbReference type="CDD" id="cd07197">
    <property type="entry name" value="nitrilase"/>
    <property type="match status" value="1"/>
</dbReference>
<reference evidence="2" key="1">
    <citation type="submission" date="2022-08" db="EMBL/GenBank/DDBJ databases">
        <authorList>
            <person name="Wang H."/>
        </authorList>
    </citation>
    <scope>NUCLEOTIDE SEQUENCE</scope>
    <source>
        <strain evidence="2">PS10</strain>
    </source>
</reference>
<dbReference type="Pfam" id="PF00795">
    <property type="entry name" value="CN_hydrolase"/>
    <property type="match status" value="1"/>
</dbReference>
<dbReference type="EMBL" id="JANURM010000014">
    <property type="protein sequence ID" value="MDL0089508.1"/>
    <property type="molecule type" value="Genomic_DNA"/>
</dbReference>
<dbReference type="InterPro" id="IPR052737">
    <property type="entry name" value="Omega-amidase_YafV"/>
</dbReference>
<dbReference type="GO" id="GO:0016787">
    <property type="term" value="F:hydrolase activity"/>
    <property type="evidence" value="ECO:0007669"/>
    <property type="project" value="UniProtKB-KW"/>
</dbReference>
<evidence type="ECO:0000313" key="2">
    <source>
        <dbReference type="EMBL" id="MDL0089508.1"/>
    </source>
</evidence>
<name>A0ABT7HSA3_9BACT</name>
<protein>
    <submittedName>
        <fullName evidence="2">Carbon-nitrogen hydrolase family protein</fullName>
    </submittedName>
</protein>
<gene>
    <name evidence="2" type="ORF">NYG85_09075</name>
</gene>
<dbReference type="PANTHER" id="PTHR47799:SF1">
    <property type="entry name" value="OMEGA-AMIDASE YAFV"/>
    <property type="match status" value="1"/>
</dbReference>
<comment type="caution">
    <text evidence="2">The sequence shown here is derived from an EMBL/GenBank/DDBJ whole genome shotgun (WGS) entry which is preliminary data.</text>
</comment>
<dbReference type="SUPFAM" id="SSF56317">
    <property type="entry name" value="Carbon-nitrogen hydrolase"/>
    <property type="match status" value="1"/>
</dbReference>
<keyword evidence="3" id="KW-1185">Reference proteome</keyword>
<proteinExistence type="predicted"/>
<reference evidence="2" key="2">
    <citation type="journal article" date="2023" name="Microorganisms">
        <title>Isolation and Genomic Characteristics of Cat-Borne Campylobacter felis sp. nov. and Sheep-Borne Campylobacter ovis sp. nov.</title>
        <authorList>
            <person name="Wang H."/>
            <person name="Li Y."/>
            <person name="Gu Y."/>
            <person name="Zhou G."/>
            <person name="Chen X."/>
            <person name="Zhang X."/>
            <person name="Shao Z."/>
            <person name="Zhang J."/>
            <person name="Zhang M."/>
        </authorList>
    </citation>
    <scope>NUCLEOTIDE SEQUENCE</scope>
    <source>
        <strain evidence="2">PS10</strain>
    </source>
</reference>
<sequence length="219" mass="24493">MISKILHPITLTGTSYDERVNSLLAEIKNAPNGSLILAGELCLSGYELVVDDDLIAKISSVAEDRVVGFSRIVKSREIYNEFALVSRDGIIYRQGKHKLFLPNNEHKFFNAVADNIKVFELNGIKIAVLICFELRFLDLWQRLKEAQIILVPAMWGSARGDVYTTLCRALAVSNFCYVVASSDLDFKYKAVFKPNGEICESCDFDSTFGAKVKRSLAIL</sequence>
<dbReference type="PANTHER" id="PTHR47799">
    <property type="entry name" value="OMEGA-AMIDASE YAFV"/>
    <property type="match status" value="1"/>
</dbReference>
<keyword evidence="2" id="KW-0378">Hydrolase</keyword>
<dbReference type="InterPro" id="IPR003010">
    <property type="entry name" value="C-N_Hydrolase"/>
</dbReference>